<accession>A0AA49IR80</accession>
<evidence type="ECO:0000256" key="1">
    <source>
        <dbReference type="SAM" id="MobiDB-lite"/>
    </source>
</evidence>
<sequence>MIDDTFAALPPIPETVIIGGEPLDITPLKVGELPIFARTVRPFAGKLTADPDWLRLLSEDGEAVILALAIACRRPPEWVSLLALDDAIRLAEAVFGANADFFIRRVVPEITRVSQRIGTVIPGATPSPGSSRPDTAIPMS</sequence>
<dbReference type="EMBL" id="CP107246">
    <property type="protein sequence ID" value="WIM04497.1"/>
    <property type="molecule type" value="Genomic_DNA"/>
</dbReference>
<proteinExistence type="predicted"/>
<dbReference type="Pfam" id="PF20336">
    <property type="entry name" value="DUF6631"/>
    <property type="match status" value="1"/>
</dbReference>
<dbReference type="InterPro" id="IPR046583">
    <property type="entry name" value="DUF6631"/>
</dbReference>
<evidence type="ECO:0000313" key="2">
    <source>
        <dbReference type="EMBL" id="WIM04497.1"/>
    </source>
</evidence>
<feature type="region of interest" description="Disordered" evidence="1">
    <location>
        <begin position="121"/>
        <end position="140"/>
    </location>
</feature>
<organism evidence="2">
    <name type="scientific">Candidatus Nitricoxidivorans perseverans</name>
    <dbReference type="NCBI Taxonomy" id="2975601"/>
    <lineage>
        <taxon>Bacteria</taxon>
        <taxon>Pseudomonadati</taxon>
        <taxon>Pseudomonadota</taxon>
        <taxon>Betaproteobacteria</taxon>
        <taxon>Nitrosomonadales</taxon>
        <taxon>Sterolibacteriaceae</taxon>
        <taxon>Candidatus Nitricoxidivorans</taxon>
    </lineage>
</organism>
<dbReference type="AlphaFoldDB" id="A0AA49IR80"/>
<protein>
    <submittedName>
        <fullName evidence="2">Uncharacterized protein</fullName>
    </submittedName>
</protein>
<reference evidence="2" key="1">
    <citation type="journal article" date="2023" name="Nat. Microbiol.">
        <title>Enrichment and characterization of a nitric oxide-reducing microbial community in a continuous bioreactor.</title>
        <authorList>
            <person name="Garrido-Amador P."/>
            <person name="Stortenbeker N."/>
            <person name="Wessels H.J.C.T."/>
            <person name="Speth D.R."/>
            <person name="Garcia-Heredia I."/>
            <person name="Kartal B."/>
        </authorList>
    </citation>
    <scope>NUCLEOTIDE SEQUENCE</scope>
    <source>
        <strain evidence="2">MAG1</strain>
    </source>
</reference>
<dbReference type="KEGG" id="npv:OHM77_07195"/>
<gene>
    <name evidence="2" type="ORF">OHM77_07195</name>
</gene>
<name>A0AA49IR80_9PROT</name>
<dbReference type="Proteomes" id="UP001234916">
    <property type="component" value="Chromosome"/>
</dbReference>